<organism evidence="1 2">
    <name type="scientific">Pseudaquabacterium terrae</name>
    <dbReference type="NCBI Taxonomy" id="2732868"/>
    <lineage>
        <taxon>Bacteria</taxon>
        <taxon>Pseudomonadati</taxon>
        <taxon>Pseudomonadota</taxon>
        <taxon>Betaproteobacteria</taxon>
        <taxon>Burkholderiales</taxon>
        <taxon>Sphaerotilaceae</taxon>
        <taxon>Pseudaquabacterium</taxon>
    </lineage>
</organism>
<gene>
    <name evidence="1" type="ORF">HLB44_11260</name>
</gene>
<protein>
    <submittedName>
        <fullName evidence="1">Uncharacterized protein</fullName>
    </submittedName>
</protein>
<comment type="caution">
    <text evidence="1">The sequence shown here is derived from an EMBL/GenBank/DDBJ whole genome shotgun (WGS) entry which is preliminary data.</text>
</comment>
<keyword evidence="2" id="KW-1185">Reference proteome</keyword>
<dbReference type="RefSeq" id="WP_173122666.1">
    <property type="nucleotide sequence ID" value="NZ_JABRWJ010000003.1"/>
</dbReference>
<accession>A0ABX2EFZ8</accession>
<dbReference type="EMBL" id="JABRWJ010000003">
    <property type="protein sequence ID" value="NRF67562.1"/>
    <property type="molecule type" value="Genomic_DNA"/>
</dbReference>
<name>A0ABX2EFZ8_9BURK</name>
<proteinExistence type="predicted"/>
<dbReference type="Proteomes" id="UP000737171">
    <property type="component" value="Unassembled WGS sequence"/>
</dbReference>
<evidence type="ECO:0000313" key="1">
    <source>
        <dbReference type="EMBL" id="NRF67562.1"/>
    </source>
</evidence>
<evidence type="ECO:0000313" key="2">
    <source>
        <dbReference type="Proteomes" id="UP000737171"/>
    </source>
</evidence>
<reference evidence="1 2" key="1">
    <citation type="submission" date="2020-05" db="EMBL/GenBank/DDBJ databases">
        <title>Aquincola sp. isolate from soil.</title>
        <authorList>
            <person name="Han J."/>
            <person name="Kim D.-U."/>
        </authorList>
    </citation>
    <scope>NUCLEOTIDE SEQUENCE [LARGE SCALE GENOMIC DNA]</scope>
    <source>
        <strain evidence="1 2">S2</strain>
    </source>
</reference>
<sequence>MALTASIQELLEHQREELWRREGVSDPDIRLSRLTGMDARDLLFLRGFAQRGYLFVIRCPKVAARAFHGDFQPKTSAASKTGLKTGTSGLAVDGKGHIMVSDYDLMSVWRREGARWTKIVVSAANGTARGPMPAEAQQLLQTLNQALQSPFQHGCQDDWFASANPGVKLGDHFAAIGQGAIQHLPTPAACEAFYRQHSLEWPYVGGRHRAALGG</sequence>